<dbReference type="Gene3D" id="3.60.21.10">
    <property type="match status" value="1"/>
</dbReference>
<proteinExistence type="predicted"/>
<reference evidence="2 3" key="1">
    <citation type="submission" date="2019-03" db="EMBL/GenBank/DDBJ databases">
        <title>Porphyromonas levii Isolated from the Uterus of Dairy Cows.</title>
        <authorList>
            <person name="Francis A.M."/>
        </authorList>
    </citation>
    <scope>NUCLEOTIDE SEQUENCE [LARGE SCALE GENOMIC DNA]</scope>
    <source>
        <strain evidence="2 3">AF5678</strain>
    </source>
</reference>
<dbReference type="Proteomes" id="UP000297225">
    <property type="component" value="Unassembled WGS sequence"/>
</dbReference>
<dbReference type="STRING" id="1122973.GCA_000379925_01070"/>
<name>A0A4Y8WNN2_9PORP</name>
<gene>
    <name evidence="2" type="ORF">E4P47_05960</name>
</gene>
<dbReference type="SUPFAM" id="SSF56300">
    <property type="entry name" value="Metallo-dependent phosphatases"/>
    <property type="match status" value="1"/>
</dbReference>
<dbReference type="EMBL" id="SPNC01000082">
    <property type="protein sequence ID" value="TFH94832.1"/>
    <property type="molecule type" value="Genomic_DNA"/>
</dbReference>
<accession>A0A4Y8WNN2</accession>
<sequence length="270" mass="31948">MIYFASDMHFGAYFHKDAMAVERKFVRWLRAIEHDATHLFLVGDVFDYWFEYKYVVPRGYTRVLGKLAELADKGVEIHFFTGNHDIWVFDYLPKEIGCQVHRGSTTFELLGKRFYIAHGDEFVQNDKGFRFIRAIFHNPICQKLYGSLHPWFTVGFAHRWALHSRKKGMKNYSEQEYKGEQNEYLVQYAKQYLNEHEEGEQPNFFIFGHRHIMLDLMLTTKSRIAILGDWISHFSYAQWDGTTFALETFEEEGASDDIESQVHLPFGINR</sequence>
<dbReference type="CDD" id="cd07398">
    <property type="entry name" value="MPP_YbbF-LpxH"/>
    <property type="match status" value="1"/>
</dbReference>
<dbReference type="PANTHER" id="PTHR34990">
    <property type="entry name" value="UDP-2,3-DIACYLGLUCOSAMINE HYDROLASE-RELATED"/>
    <property type="match status" value="1"/>
</dbReference>
<protein>
    <submittedName>
        <fullName evidence="2">UDP-2,3-diacylglucosamine diphosphatase</fullName>
    </submittedName>
</protein>
<dbReference type="OrthoDB" id="9802481at2"/>
<dbReference type="AlphaFoldDB" id="A0A4Y8WNN2"/>
<organism evidence="2 3">
    <name type="scientific">Porphyromonas levii</name>
    <dbReference type="NCBI Taxonomy" id="28114"/>
    <lineage>
        <taxon>Bacteria</taxon>
        <taxon>Pseudomonadati</taxon>
        <taxon>Bacteroidota</taxon>
        <taxon>Bacteroidia</taxon>
        <taxon>Bacteroidales</taxon>
        <taxon>Porphyromonadaceae</taxon>
        <taxon>Porphyromonas</taxon>
    </lineage>
</organism>
<evidence type="ECO:0000313" key="3">
    <source>
        <dbReference type="Proteomes" id="UP000297225"/>
    </source>
</evidence>
<dbReference type="PANTHER" id="PTHR34990:SF1">
    <property type="entry name" value="UDP-2,3-DIACYLGLUCOSAMINE HYDROLASE"/>
    <property type="match status" value="1"/>
</dbReference>
<dbReference type="GO" id="GO:0008758">
    <property type="term" value="F:UDP-2,3-diacylglucosamine hydrolase activity"/>
    <property type="evidence" value="ECO:0007669"/>
    <property type="project" value="TreeGrafter"/>
</dbReference>
<dbReference type="GO" id="GO:0009245">
    <property type="term" value="P:lipid A biosynthetic process"/>
    <property type="evidence" value="ECO:0007669"/>
    <property type="project" value="TreeGrafter"/>
</dbReference>
<evidence type="ECO:0000313" key="2">
    <source>
        <dbReference type="EMBL" id="TFH94832.1"/>
    </source>
</evidence>
<dbReference type="GO" id="GO:0016020">
    <property type="term" value="C:membrane"/>
    <property type="evidence" value="ECO:0007669"/>
    <property type="project" value="GOC"/>
</dbReference>
<keyword evidence="1" id="KW-0378">Hydrolase</keyword>
<dbReference type="InterPro" id="IPR043461">
    <property type="entry name" value="LpxH-like"/>
</dbReference>
<evidence type="ECO:0000256" key="1">
    <source>
        <dbReference type="ARBA" id="ARBA00022801"/>
    </source>
</evidence>
<keyword evidence="3" id="KW-1185">Reference proteome</keyword>
<comment type="caution">
    <text evidence="2">The sequence shown here is derived from an EMBL/GenBank/DDBJ whole genome shotgun (WGS) entry which is preliminary data.</text>
</comment>
<dbReference type="RefSeq" id="WP_134849752.1">
    <property type="nucleotide sequence ID" value="NZ_CP197400.1"/>
</dbReference>
<dbReference type="InterPro" id="IPR029052">
    <property type="entry name" value="Metallo-depent_PP-like"/>
</dbReference>